<dbReference type="Pfam" id="PF03432">
    <property type="entry name" value="Relaxase"/>
    <property type="match status" value="1"/>
</dbReference>
<evidence type="ECO:0000256" key="1">
    <source>
        <dbReference type="SAM" id="MobiDB-lite"/>
    </source>
</evidence>
<evidence type="ECO:0000259" key="2">
    <source>
        <dbReference type="Pfam" id="PF03432"/>
    </source>
</evidence>
<dbReference type="AlphaFoldDB" id="A0A1G9YX58"/>
<feature type="compositionally biased region" description="Basic and acidic residues" evidence="1">
    <location>
        <begin position="388"/>
        <end position="398"/>
    </location>
</feature>
<reference evidence="4" key="1">
    <citation type="submission" date="2016-10" db="EMBL/GenBank/DDBJ databases">
        <authorList>
            <person name="Varghese N."/>
            <person name="Submissions S."/>
        </authorList>
    </citation>
    <scope>NUCLEOTIDE SEQUENCE [LARGE SCALE GENOMIC DNA]</scope>
    <source>
        <strain evidence="4">DSM 44796</strain>
    </source>
</reference>
<dbReference type="Proteomes" id="UP000199682">
    <property type="component" value="Unassembled WGS sequence"/>
</dbReference>
<proteinExistence type="predicted"/>
<feature type="region of interest" description="Disordered" evidence="1">
    <location>
        <begin position="371"/>
        <end position="399"/>
    </location>
</feature>
<evidence type="ECO:0000313" key="4">
    <source>
        <dbReference type="Proteomes" id="UP000199682"/>
    </source>
</evidence>
<feature type="compositionally biased region" description="Basic and acidic residues" evidence="1">
    <location>
        <begin position="189"/>
        <end position="203"/>
    </location>
</feature>
<dbReference type="InterPro" id="IPR005094">
    <property type="entry name" value="Endonuclease_MobA/VirD2"/>
</dbReference>
<accession>A0A1G9YX58</accession>
<evidence type="ECO:0000313" key="3">
    <source>
        <dbReference type="EMBL" id="SDN13477.1"/>
    </source>
</evidence>
<sequence>MRKVLHGSRVRGLLEYLWSPGRHEEHENPRVVAAWDTSYVGMGSPADMFERGLLAAEMDAPRRIFSVDVSRGQGHVYHVPISVHAGDGELTDQQWREIAEFAAGELGFTEAPGRAAVPWVAVRHGLSSQGNDHIHLVATLVREDGRIPDMRGDYRKWSEIAATVDERYNLVHSRTRHKGAGMSGLTRGEMAKAEREGRHETPRRTLARKVRAAATGARDEADFIRRVRKDGVLIRPRWEAGGQTNAVGYSVALTPATEKERPIWYGGGKLAEDLTIDQIRSRWTAPDTEQQADARREWRPRGWRKLPTKTQVVHRRLRAEALHEAGRVTGEVRVKLAALDPHDVAGWAGVARETSGVLSALAQRAEPFHHGPLSKAADTMSRLAQTQHDAEHARRSPDARPMAGVARVVVDAAIASRGGSIAVAVLVQQLGRLVREVQRANEVAGRVVEARLAASAAEAMLEHVRQVPVEQGAENSMEHENDRTAPTTERDTARLLRDAASKTDKERGHDRD</sequence>
<feature type="region of interest" description="Disordered" evidence="1">
    <location>
        <begin position="471"/>
        <end position="512"/>
    </location>
</feature>
<dbReference type="EMBL" id="FNET01000036">
    <property type="protein sequence ID" value="SDN13477.1"/>
    <property type="molecule type" value="Genomic_DNA"/>
</dbReference>
<organism evidence="3 4">
    <name type="scientific">Lentzea albidocapillata subsp. violacea</name>
    <dbReference type="NCBI Taxonomy" id="128104"/>
    <lineage>
        <taxon>Bacteria</taxon>
        <taxon>Bacillati</taxon>
        <taxon>Actinomycetota</taxon>
        <taxon>Actinomycetes</taxon>
        <taxon>Pseudonocardiales</taxon>
        <taxon>Pseudonocardiaceae</taxon>
        <taxon>Lentzea</taxon>
    </lineage>
</organism>
<gene>
    <name evidence="3" type="ORF">SAMN04488074_1369</name>
</gene>
<feature type="domain" description="MobA/VirD2-like nuclease" evidence="2">
    <location>
        <begin position="56"/>
        <end position="170"/>
    </location>
</feature>
<name>A0A1G9YX58_9PSEU</name>
<feature type="compositionally biased region" description="Basic and acidic residues" evidence="1">
    <location>
        <begin position="476"/>
        <end position="512"/>
    </location>
</feature>
<feature type="region of interest" description="Disordered" evidence="1">
    <location>
        <begin position="175"/>
        <end position="205"/>
    </location>
</feature>
<protein>
    <recommendedName>
        <fullName evidence="2">MobA/VirD2-like nuclease domain-containing protein</fullName>
    </recommendedName>
</protein>